<dbReference type="EMBL" id="JAAHFQ010000109">
    <property type="protein sequence ID" value="NER27532.1"/>
    <property type="molecule type" value="Genomic_DNA"/>
</dbReference>
<dbReference type="Gene3D" id="3.40.50.150">
    <property type="entry name" value="Vaccinia Virus protein VP39"/>
    <property type="match status" value="1"/>
</dbReference>
<dbReference type="PANTHER" id="PTHR20974">
    <property type="entry name" value="UPF0585 PROTEIN CG18661"/>
    <property type="match status" value="1"/>
</dbReference>
<reference evidence="1" key="1">
    <citation type="submission" date="2019-11" db="EMBL/GenBank/DDBJ databases">
        <title>Genomic insights into an expanded diversity of filamentous marine cyanobacteria reveals the extraordinary biosynthetic potential of Moorea and Okeania.</title>
        <authorList>
            <person name="Ferreira Leao T."/>
            <person name="Wang M."/>
            <person name="Moss N."/>
            <person name="Da Silva R."/>
            <person name="Sanders J."/>
            <person name="Nurk S."/>
            <person name="Gurevich A."/>
            <person name="Humphrey G."/>
            <person name="Reher R."/>
            <person name="Zhu Q."/>
            <person name="Belda-Ferre P."/>
            <person name="Glukhov E."/>
            <person name="Rex R."/>
            <person name="Dorrestein P.C."/>
            <person name="Knight R."/>
            <person name="Pevzner P."/>
            <person name="Gerwick W.H."/>
            <person name="Gerwick L."/>
        </authorList>
    </citation>
    <scope>NUCLEOTIDE SEQUENCE</scope>
    <source>
        <strain evidence="1">SIO1C4</strain>
    </source>
</reference>
<name>A0A6B3NA95_9CYAN</name>
<dbReference type="InterPro" id="IPR010342">
    <property type="entry name" value="DUF938"/>
</dbReference>
<accession>A0A6B3NA95</accession>
<gene>
    <name evidence="1" type="ORF">F6J89_07825</name>
</gene>
<dbReference type="InterPro" id="IPR029063">
    <property type="entry name" value="SAM-dependent_MTases_sf"/>
</dbReference>
<sequence length="217" mass="24515">MYEEKPPLNPQPLSPYVAWAGKRNRDAIYNVLKEKLPKTNAHVLEIGSGSGMHIIYFAPHFEHLHFHPSDFDESVFKNINSLKQEKGVNNVEEPIKLDLLSPETWPKPEEQLFEVIIAINILHVASFQVAEGMMQCAGKLLKPGGFLYLYGPFKVNGEYSSPSNQEFDKTLKSFGVTQWSLKDVADLAKAAQNHGLTFQEKIEMPSHNFSVLFAKLC</sequence>
<organism evidence="1">
    <name type="scientific">Symploca sp. SIO1C4</name>
    <dbReference type="NCBI Taxonomy" id="2607765"/>
    <lineage>
        <taxon>Bacteria</taxon>
        <taxon>Bacillati</taxon>
        <taxon>Cyanobacteriota</taxon>
        <taxon>Cyanophyceae</taxon>
        <taxon>Coleofasciculales</taxon>
        <taxon>Coleofasciculaceae</taxon>
        <taxon>Symploca</taxon>
    </lineage>
</organism>
<dbReference type="Pfam" id="PF06080">
    <property type="entry name" value="DUF938"/>
    <property type="match status" value="1"/>
</dbReference>
<dbReference type="AlphaFoldDB" id="A0A6B3NA95"/>
<comment type="caution">
    <text evidence="1">The sequence shown here is derived from an EMBL/GenBank/DDBJ whole genome shotgun (WGS) entry which is preliminary data.</text>
</comment>
<protein>
    <submittedName>
        <fullName evidence="1">DUF938 domain-containing protein</fullName>
    </submittedName>
</protein>
<proteinExistence type="predicted"/>
<dbReference type="PANTHER" id="PTHR20974:SF0">
    <property type="entry name" value="UPF0585 PROTEIN CG18661"/>
    <property type="match status" value="1"/>
</dbReference>
<dbReference type="CDD" id="cd02440">
    <property type="entry name" value="AdoMet_MTases"/>
    <property type="match status" value="1"/>
</dbReference>
<evidence type="ECO:0000313" key="1">
    <source>
        <dbReference type="EMBL" id="NER27532.1"/>
    </source>
</evidence>
<dbReference type="SUPFAM" id="SSF53335">
    <property type="entry name" value="S-adenosyl-L-methionine-dependent methyltransferases"/>
    <property type="match status" value="1"/>
</dbReference>